<evidence type="ECO:0000256" key="1">
    <source>
        <dbReference type="SAM" id="MobiDB-lite"/>
    </source>
</evidence>
<dbReference type="EMBL" id="JAQIZT010000005">
    <property type="protein sequence ID" value="KAJ6997772.1"/>
    <property type="molecule type" value="Genomic_DNA"/>
</dbReference>
<gene>
    <name evidence="2" type="ORF">NC653_014112</name>
</gene>
<accession>A0AAD6W3G4</accession>
<sequence length="45" mass="4702">MEEHGRAQDPVSIWPSGHATVAGPKNALSAEESMGPHGLLHTIQG</sequence>
<feature type="region of interest" description="Disordered" evidence="1">
    <location>
        <begin position="1"/>
        <end position="45"/>
    </location>
</feature>
<dbReference type="Proteomes" id="UP001164929">
    <property type="component" value="Chromosome 5"/>
</dbReference>
<dbReference type="AlphaFoldDB" id="A0AAD6W3G4"/>
<proteinExistence type="predicted"/>
<protein>
    <submittedName>
        <fullName evidence="2">Uncharacterized protein</fullName>
    </submittedName>
</protein>
<evidence type="ECO:0000313" key="2">
    <source>
        <dbReference type="EMBL" id="KAJ6997772.1"/>
    </source>
</evidence>
<keyword evidence="3" id="KW-1185">Reference proteome</keyword>
<comment type="caution">
    <text evidence="2">The sequence shown here is derived from an EMBL/GenBank/DDBJ whole genome shotgun (WGS) entry which is preliminary data.</text>
</comment>
<name>A0AAD6W3G4_9ROSI</name>
<evidence type="ECO:0000313" key="3">
    <source>
        <dbReference type="Proteomes" id="UP001164929"/>
    </source>
</evidence>
<reference evidence="2" key="1">
    <citation type="journal article" date="2023" name="Mol. Ecol. Resour.">
        <title>Chromosome-level genome assembly of a triploid poplar Populus alba 'Berolinensis'.</title>
        <authorList>
            <person name="Chen S."/>
            <person name="Yu Y."/>
            <person name="Wang X."/>
            <person name="Wang S."/>
            <person name="Zhang T."/>
            <person name="Zhou Y."/>
            <person name="He R."/>
            <person name="Meng N."/>
            <person name="Wang Y."/>
            <person name="Liu W."/>
            <person name="Liu Z."/>
            <person name="Liu J."/>
            <person name="Guo Q."/>
            <person name="Huang H."/>
            <person name="Sederoff R.R."/>
            <person name="Wang G."/>
            <person name="Qu G."/>
            <person name="Chen S."/>
        </authorList>
    </citation>
    <scope>NUCLEOTIDE SEQUENCE</scope>
    <source>
        <strain evidence="2">SC-2020</strain>
    </source>
</reference>
<organism evidence="2 3">
    <name type="scientific">Populus alba x Populus x berolinensis</name>
    <dbReference type="NCBI Taxonomy" id="444605"/>
    <lineage>
        <taxon>Eukaryota</taxon>
        <taxon>Viridiplantae</taxon>
        <taxon>Streptophyta</taxon>
        <taxon>Embryophyta</taxon>
        <taxon>Tracheophyta</taxon>
        <taxon>Spermatophyta</taxon>
        <taxon>Magnoliopsida</taxon>
        <taxon>eudicotyledons</taxon>
        <taxon>Gunneridae</taxon>
        <taxon>Pentapetalae</taxon>
        <taxon>rosids</taxon>
        <taxon>fabids</taxon>
        <taxon>Malpighiales</taxon>
        <taxon>Salicaceae</taxon>
        <taxon>Saliceae</taxon>
        <taxon>Populus</taxon>
    </lineage>
</organism>